<keyword evidence="2 12" id="KW-1003">Cell membrane</keyword>
<dbReference type="InterPro" id="IPR013842">
    <property type="entry name" value="LepA_CTD"/>
</dbReference>
<dbReference type="GO" id="GO:0043022">
    <property type="term" value="F:ribosome binding"/>
    <property type="evidence" value="ECO:0007669"/>
    <property type="project" value="UniProtKB-UniRule"/>
</dbReference>
<dbReference type="FunFam" id="2.40.30.10:FF:000015">
    <property type="entry name" value="Translation factor GUF1, mitochondrial"/>
    <property type="match status" value="1"/>
</dbReference>
<evidence type="ECO:0000256" key="11">
    <source>
        <dbReference type="ARBA" id="ARBA00066744"/>
    </source>
</evidence>
<evidence type="ECO:0000313" key="15">
    <source>
        <dbReference type="Proteomes" id="UP000198833"/>
    </source>
</evidence>
<dbReference type="HAMAP" id="MF_00071">
    <property type="entry name" value="LepA"/>
    <property type="match status" value="1"/>
</dbReference>
<dbReference type="GO" id="GO:0003746">
    <property type="term" value="F:translation elongation factor activity"/>
    <property type="evidence" value="ECO:0007669"/>
    <property type="project" value="UniProtKB-UniRule"/>
</dbReference>
<proteinExistence type="inferred from homology"/>
<dbReference type="Proteomes" id="UP000198833">
    <property type="component" value="Unassembled WGS sequence"/>
</dbReference>
<gene>
    <name evidence="12" type="primary">lepA</name>
    <name evidence="14" type="ORF">SAMN04488558_101152</name>
</gene>
<comment type="subcellular location">
    <subcellularLocation>
        <location evidence="12">Cell membrane</location>
        <topology evidence="12">Peripheral membrane protein</topology>
        <orientation evidence="12">Cytoplasmic side</orientation>
    </subcellularLocation>
</comment>
<comment type="similarity">
    <text evidence="1 12">Belongs to the TRAFAC class translation factor GTPase superfamily. Classic translation factor GTPase family. LepA subfamily.</text>
</comment>
<dbReference type="InterPro" id="IPR035654">
    <property type="entry name" value="LepA_IV"/>
</dbReference>
<dbReference type="GO" id="GO:0003924">
    <property type="term" value="F:GTPase activity"/>
    <property type="evidence" value="ECO:0007669"/>
    <property type="project" value="UniProtKB-UniRule"/>
</dbReference>
<dbReference type="SMART" id="SM00838">
    <property type="entry name" value="EFG_C"/>
    <property type="match status" value="1"/>
</dbReference>
<evidence type="ECO:0000256" key="8">
    <source>
        <dbReference type="ARBA" id="ARBA00050293"/>
    </source>
</evidence>
<keyword evidence="15" id="KW-1185">Reference proteome</keyword>
<dbReference type="PANTHER" id="PTHR43512">
    <property type="entry name" value="TRANSLATION FACTOR GUF1-RELATED"/>
    <property type="match status" value="1"/>
</dbReference>
<dbReference type="NCBIfam" id="TIGR00231">
    <property type="entry name" value="small_GTP"/>
    <property type="match status" value="1"/>
</dbReference>
<accession>A0A1H8Z7A0</accession>
<dbReference type="FunFam" id="3.30.70.240:FF:000007">
    <property type="entry name" value="Translation factor GUF1, mitochondrial"/>
    <property type="match status" value="1"/>
</dbReference>
<dbReference type="Gene3D" id="2.40.30.10">
    <property type="entry name" value="Translation factors"/>
    <property type="match status" value="1"/>
</dbReference>
<evidence type="ECO:0000259" key="13">
    <source>
        <dbReference type="PROSITE" id="PS51722"/>
    </source>
</evidence>
<dbReference type="InterPro" id="IPR031157">
    <property type="entry name" value="G_TR_CS"/>
</dbReference>
<keyword evidence="3 12" id="KW-0547">Nucleotide-binding</keyword>
<evidence type="ECO:0000256" key="6">
    <source>
        <dbReference type="ARBA" id="ARBA00023134"/>
    </source>
</evidence>
<dbReference type="CDD" id="cd01890">
    <property type="entry name" value="LepA"/>
    <property type="match status" value="1"/>
</dbReference>
<dbReference type="GO" id="GO:0005886">
    <property type="term" value="C:plasma membrane"/>
    <property type="evidence" value="ECO:0007669"/>
    <property type="project" value="UniProtKB-SubCell"/>
</dbReference>
<dbReference type="FunFam" id="3.30.70.870:FF:000004">
    <property type="entry name" value="Translation factor GUF1, mitochondrial"/>
    <property type="match status" value="1"/>
</dbReference>
<feature type="binding site" evidence="12">
    <location>
        <begin position="148"/>
        <end position="151"/>
    </location>
    <ligand>
        <name>GTP</name>
        <dbReference type="ChEBI" id="CHEBI:37565"/>
    </ligand>
</feature>
<dbReference type="PANTHER" id="PTHR43512:SF4">
    <property type="entry name" value="TRANSLATION FACTOR GUF1 HOMOLOG, CHLOROPLASTIC"/>
    <property type="match status" value="1"/>
</dbReference>
<dbReference type="PRINTS" id="PR00315">
    <property type="entry name" value="ELONGATNFCT"/>
</dbReference>
<dbReference type="PROSITE" id="PS51722">
    <property type="entry name" value="G_TR_2"/>
    <property type="match status" value="1"/>
</dbReference>
<evidence type="ECO:0000256" key="5">
    <source>
        <dbReference type="ARBA" id="ARBA00022917"/>
    </source>
</evidence>
<keyword evidence="7 12" id="KW-0472">Membrane</keyword>
<dbReference type="InterPro" id="IPR005225">
    <property type="entry name" value="Small_GTP-bd"/>
</dbReference>
<dbReference type="PROSITE" id="PS00301">
    <property type="entry name" value="G_TR_1"/>
    <property type="match status" value="1"/>
</dbReference>
<dbReference type="EMBL" id="FOEN01000001">
    <property type="protein sequence ID" value="SEP59488.1"/>
    <property type="molecule type" value="Genomic_DNA"/>
</dbReference>
<dbReference type="SUPFAM" id="SSF50447">
    <property type="entry name" value="Translation proteins"/>
    <property type="match status" value="1"/>
</dbReference>
<sequence>MIRKLAKNMDIEKLKQRQEKIRNFSIIAHIDHGKSTLADRILQQTQTVAERDMQNQLLDSMDLERERGITIKLNAVELTYQAKDGQEYIFHLIDTPGHVDFTYEVSRSLAACEGAILVVDAAQGIEAQTLANVYLALDNDLEILPVINKIDLPAADPEKVQMEIEDIIGIDASEAVYASAKAGIGIEEILEQIVEKVPAPQGDIEAPLQALIFDSAYDAYRGVVLNIRVLNGMVKPGDTIQLMSNGKTFEVVEVGIFSPKPIQREALMVGDVGYLTAAIKTIQDTRVGDTITLADYPAAESLPGYRKLNPMVYAGLYPVDSSDYNDLRESLEKLQLNDASLEFEAETSQALGFGFRTGFLGLLHMDVIQERLEREFDLDLIVTAPSVIYKVMQTDGSEIIVDNPSEMPDPTLIEAIYEPYVEATIMVPNDFVGAVMELCERKRGDFKTLDYLDEYRVNVVYSMPMAEIIFDFFDRLKSNTKGYASLDYHITGYQTSKLVKLDILLNGEIIDAFSTIVHKDFAYNRGKVLADKLKEIIPRQMFEVPIQAAIGHKIIARTTIKAYRKDVTAKLYGGDVSRRKKLLEKQKAGKKRMKAVGSVEIPQEAFMAVLQMDEE</sequence>
<keyword evidence="5 12" id="KW-0648">Protein biosynthesis</keyword>
<dbReference type="FunFam" id="3.40.50.300:FF:000078">
    <property type="entry name" value="Elongation factor 4"/>
    <property type="match status" value="1"/>
</dbReference>
<dbReference type="SUPFAM" id="SSF52540">
    <property type="entry name" value="P-loop containing nucleoside triphosphate hydrolases"/>
    <property type="match status" value="1"/>
</dbReference>
<dbReference type="AlphaFoldDB" id="A0A1H8Z7A0"/>
<dbReference type="InterPro" id="IPR009000">
    <property type="entry name" value="Transl_B-barrel_sf"/>
</dbReference>
<dbReference type="Pfam" id="PF03144">
    <property type="entry name" value="GTP_EFTU_D2"/>
    <property type="match status" value="1"/>
</dbReference>
<evidence type="ECO:0000256" key="12">
    <source>
        <dbReference type="HAMAP-Rule" id="MF_00071"/>
    </source>
</evidence>
<dbReference type="FunFam" id="3.30.70.2570:FF:000001">
    <property type="entry name" value="Translation factor GUF1, mitochondrial"/>
    <property type="match status" value="1"/>
</dbReference>
<evidence type="ECO:0000313" key="14">
    <source>
        <dbReference type="EMBL" id="SEP59488.1"/>
    </source>
</evidence>
<dbReference type="Pfam" id="PF00679">
    <property type="entry name" value="EFG_C"/>
    <property type="match status" value="1"/>
</dbReference>
<dbReference type="NCBIfam" id="TIGR01393">
    <property type="entry name" value="lepA"/>
    <property type="match status" value="1"/>
</dbReference>
<name>A0A1H8Z7A0_9LACT</name>
<dbReference type="SUPFAM" id="SSF54980">
    <property type="entry name" value="EF-G C-terminal domain-like"/>
    <property type="match status" value="2"/>
</dbReference>
<keyword evidence="4 12" id="KW-0378">Hydrolase</keyword>
<dbReference type="Pfam" id="PF00009">
    <property type="entry name" value="GTP_EFTU"/>
    <property type="match status" value="1"/>
</dbReference>
<dbReference type="CDD" id="cd03709">
    <property type="entry name" value="lepA_C"/>
    <property type="match status" value="1"/>
</dbReference>
<evidence type="ECO:0000256" key="2">
    <source>
        <dbReference type="ARBA" id="ARBA00022475"/>
    </source>
</evidence>
<dbReference type="GO" id="GO:0005525">
    <property type="term" value="F:GTP binding"/>
    <property type="evidence" value="ECO:0007669"/>
    <property type="project" value="UniProtKB-UniRule"/>
</dbReference>
<dbReference type="InterPro" id="IPR004161">
    <property type="entry name" value="EFTu-like_2"/>
</dbReference>
<comment type="catalytic activity">
    <reaction evidence="8 12">
        <text>GTP + H2O = GDP + phosphate + H(+)</text>
        <dbReference type="Rhea" id="RHEA:19669"/>
        <dbReference type="ChEBI" id="CHEBI:15377"/>
        <dbReference type="ChEBI" id="CHEBI:15378"/>
        <dbReference type="ChEBI" id="CHEBI:37565"/>
        <dbReference type="ChEBI" id="CHEBI:43474"/>
        <dbReference type="ChEBI" id="CHEBI:58189"/>
        <dbReference type="EC" id="3.6.5.n1"/>
    </reaction>
</comment>
<dbReference type="CDD" id="cd16260">
    <property type="entry name" value="EF4_III"/>
    <property type="match status" value="1"/>
</dbReference>
<dbReference type="Gene3D" id="3.40.50.300">
    <property type="entry name" value="P-loop containing nucleotide triphosphate hydrolases"/>
    <property type="match status" value="1"/>
</dbReference>
<dbReference type="Gene3D" id="3.30.70.870">
    <property type="entry name" value="Elongation Factor G (Translational Gtpase), domain 3"/>
    <property type="match status" value="1"/>
</dbReference>
<evidence type="ECO:0000256" key="3">
    <source>
        <dbReference type="ARBA" id="ARBA00022741"/>
    </source>
</evidence>
<feature type="binding site" evidence="12">
    <location>
        <begin position="31"/>
        <end position="36"/>
    </location>
    <ligand>
        <name>GTP</name>
        <dbReference type="ChEBI" id="CHEBI:37565"/>
    </ligand>
</feature>
<comment type="similarity">
    <text evidence="10">Belongs to the GTP-binding elongation factor family. LepA subfamily.</text>
</comment>
<keyword evidence="6 12" id="KW-0342">GTP-binding</keyword>
<dbReference type="Pfam" id="PF06421">
    <property type="entry name" value="LepA_C"/>
    <property type="match status" value="1"/>
</dbReference>
<dbReference type="CDD" id="cd03699">
    <property type="entry name" value="EF4_II"/>
    <property type="match status" value="1"/>
</dbReference>
<dbReference type="EC" id="3.6.5.n1" evidence="11 12"/>
<evidence type="ECO:0000256" key="7">
    <source>
        <dbReference type="ARBA" id="ARBA00023136"/>
    </source>
</evidence>
<comment type="function">
    <text evidence="9 12">Required for accurate and efficient protein synthesis under certain stress conditions. May act as a fidelity factor of the translation reaction, by catalyzing a one-codon backward translocation of tRNAs on improperly translocated ribosomes. Back-translocation proceeds from a post-translocation (POST) complex to a pre-translocation (PRE) complex, thus giving elongation factor G a second chance to translocate the tRNAs correctly. Binds to ribosomes in a GTP-dependent manner.</text>
</comment>
<protein>
    <recommendedName>
        <fullName evidence="11 12">Elongation factor 4</fullName>
        <shortName evidence="12">EF-4</shortName>
        <ecNumber evidence="11 12">3.6.5.n1</ecNumber>
    </recommendedName>
    <alternativeName>
        <fullName evidence="12">Ribosomal back-translocase LepA</fullName>
    </alternativeName>
</protein>
<evidence type="ECO:0000256" key="4">
    <source>
        <dbReference type="ARBA" id="ARBA00022801"/>
    </source>
</evidence>
<dbReference type="InterPro" id="IPR038363">
    <property type="entry name" value="LepA_C_sf"/>
</dbReference>
<dbReference type="Gene3D" id="3.30.70.2570">
    <property type="entry name" value="Elongation factor 4, C-terminal domain"/>
    <property type="match status" value="1"/>
</dbReference>
<organism evidence="14 15">
    <name type="scientific">Ignavigranum ruoffiae</name>
    <dbReference type="NCBI Taxonomy" id="89093"/>
    <lineage>
        <taxon>Bacteria</taxon>
        <taxon>Bacillati</taxon>
        <taxon>Bacillota</taxon>
        <taxon>Bacilli</taxon>
        <taxon>Lactobacillales</taxon>
        <taxon>Aerococcaceae</taxon>
        <taxon>Ignavigranum</taxon>
    </lineage>
</organism>
<dbReference type="InterPro" id="IPR000640">
    <property type="entry name" value="EFG_V-like"/>
</dbReference>
<reference evidence="14 15" key="1">
    <citation type="submission" date="2016-10" db="EMBL/GenBank/DDBJ databases">
        <authorList>
            <person name="de Groot N.N."/>
        </authorList>
    </citation>
    <scope>NUCLEOTIDE SEQUENCE [LARGE SCALE GENOMIC DNA]</scope>
    <source>
        <strain evidence="14 15">DSM 15695</strain>
    </source>
</reference>
<evidence type="ECO:0000256" key="9">
    <source>
        <dbReference type="ARBA" id="ARBA00057626"/>
    </source>
</evidence>
<dbReference type="GO" id="GO:0045727">
    <property type="term" value="P:positive regulation of translation"/>
    <property type="evidence" value="ECO:0007669"/>
    <property type="project" value="UniProtKB-UniRule"/>
</dbReference>
<feature type="domain" description="Tr-type G" evidence="13">
    <location>
        <begin position="19"/>
        <end position="201"/>
    </location>
</feature>
<evidence type="ECO:0000256" key="10">
    <source>
        <dbReference type="ARBA" id="ARBA00061052"/>
    </source>
</evidence>
<dbReference type="InterPro" id="IPR000795">
    <property type="entry name" value="T_Tr_GTP-bd_dom"/>
</dbReference>
<dbReference type="STRING" id="89093.SAMN04488558_101152"/>
<evidence type="ECO:0000256" key="1">
    <source>
        <dbReference type="ARBA" id="ARBA00005454"/>
    </source>
</evidence>
<dbReference type="InterPro" id="IPR035647">
    <property type="entry name" value="EFG_III/V"/>
</dbReference>
<dbReference type="InterPro" id="IPR027417">
    <property type="entry name" value="P-loop_NTPase"/>
</dbReference>
<dbReference type="Gene3D" id="3.30.70.240">
    <property type="match status" value="1"/>
</dbReference>
<dbReference type="InterPro" id="IPR006297">
    <property type="entry name" value="EF-4"/>
</dbReference>